<proteinExistence type="predicted"/>
<evidence type="ECO:0000313" key="2">
    <source>
        <dbReference type="Proteomes" id="UP001147746"/>
    </source>
</evidence>
<reference evidence="1" key="2">
    <citation type="journal article" date="2023" name="IMA Fungus">
        <title>Comparative genomic study of the Penicillium genus elucidates a diverse pangenome and 15 lateral gene transfer events.</title>
        <authorList>
            <person name="Petersen C."/>
            <person name="Sorensen T."/>
            <person name="Nielsen M.R."/>
            <person name="Sondergaard T.E."/>
            <person name="Sorensen J.L."/>
            <person name="Fitzpatrick D.A."/>
            <person name="Frisvad J.C."/>
            <person name="Nielsen K.L."/>
        </authorList>
    </citation>
    <scope>NUCLEOTIDE SEQUENCE</scope>
    <source>
        <strain evidence="1">IBT 21472</strain>
    </source>
</reference>
<dbReference type="AlphaFoldDB" id="A0A9W9TZW6"/>
<accession>A0A9W9TZW6</accession>
<dbReference type="EMBL" id="JAPZBO010000010">
    <property type="protein sequence ID" value="KAJ5299239.1"/>
    <property type="molecule type" value="Genomic_DNA"/>
</dbReference>
<comment type="caution">
    <text evidence="1">The sequence shown here is derived from an EMBL/GenBank/DDBJ whole genome shotgun (WGS) entry which is preliminary data.</text>
</comment>
<gene>
    <name evidence="1" type="ORF">N7476_010796</name>
</gene>
<organism evidence="1 2">
    <name type="scientific">Penicillium atrosanguineum</name>
    <dbReference type="NCBI Taxonomy" id="1132637"/>
    <lineage>
        <taxon>Eukaryota</taxon>
        <taxon>Fungi</taxon>
        <taxon>Dikarya</taxon>
        <taxon>Ascomycota</taxon>
        <taxon>Pezizomycotina</taxon>
        <taxon>Eurotiomycetes</taxon>
        <taxon>Eurotiomycetidae</taxon>
        <taxon>Eurotiales</taxon>
        <taxon>Aspergillaceae</taxon>
        <taxon>Penicillium</taxon>
    </lineage>
</organism>
<dbReference type="Proteomes" id="UP001147746">
    <property type="component" value="Unassembled WGS sequence"/>
</dbReference>
<keyword evidence="2" id="KW-1185">Reference proteome</keyword>
<sequence>MSYEAVHIKGMRYTGRTGCEEAQAMTAQWRTICPTPNLGPEPLVAEVGVGIGVPCIVIVIESKLCVKVRVGKSREPWLPQGPAIGPTKGRPPYMAGGSARYKVLPFLV</sequence>
<protein>
    <submittedName>
        <fullName evidence="1">Uncharacterized protein</fullName>
    </submittedName>
</protein>
<name>A0A9W9TZW6_9EURO</name>
<reference evidence="1" key="1">
    <citation type="submission" date="2022-12" db="EMBL/GenBank/DDBJ databases">
        <authorList>
            <person name="Petersen C."/>
        </authorList>
    </citation>
    <scope>NUCLEOTIDE SEQUENCE</scope>
    <source>
        <strain evidence="1">IBT 21472</strain>
    </source>
</reference>
<evidence type="ECO:0000313" key="1">
    <source>
        <dbReference type="EMBL" id="KAJ5299239.1"/>
    </source>
</evidence>